<keyword evidence="1" id="KW-0812">Transmembrane</keyword>
<keyword evidence="3" id="KW-1185">Reference proteome</keyword>
<reference evidence="2 3" key="1">
    <citation type="submission" date="2019-09" db="EMBL/GenBank/DDBJ databases">
        <title>Phylogeny of genus Pseudoclavibacter and closely related genus.</title>
        <authorList>
            <person name="Li Y."/>
        </authorList>
    </citation>
    <scope>NUCLEOTIDE SEQUENCE [LARGE SCALE GENOMIC DNA]</scope>
    <source>
        <strain evidence="2 3">DSM 23821</strain>
    </source>
</reference>
<dbReference type="Proteomes" id="UP000467240">
    <property type="component" value="Unassembled WGS sequence"/>
</dbReference>
<organism evidence="2 3">
    <name type="scientific">Pseudoclavibacter chungangensis</name>
    <dbReference type="NCBI Taxonomy" id="587635"/>
    <lineage>
        <taxon>Bacteria</taxon>
        <taxon>Bacillati</taxon>
        <taxon>Actinomycetota</taxon>
        <taxon>Actinomycetes</taxon>
        <taxon>Micrococcales</taxon>
        <taxon>Microbacteriaceae</taxon>
        <taxon>Pseudoclavibacter</taxon>
    </lineage>
</organism>
<name>A0A7J5BV32_9MICO</name>
<evidence type="ECO:0000313" key="2">
    <source>
        <dbReference type="EMBL" id="KAB1657358.1"/>
    </source>
</evidence>
<keyword evidence="1" id="KW-1133">Transmembrane helix</keyword>
<evidence type="ECO:0008006" key="4">
    <source>
        <dbReference type="Google" id="ProtNLM"/>
    </source>
</evidence>
<feature type="transmembrane region" description="Helical" evidence="1">
    <location>
        <begin position="70"/>
        <end position="89"/>
    </location>
</feature>
<evidence type="ECO:0000256" key="1">
    <source>
        <dbReference type="SAM" id="Phobius"/>
    </source>
</evidence>
<dbReference type="EMBL" id="WBJZ01000009">
    <property type="protein sequence ID" value="KAB1657358.1"/>
    <property type="molecule type" value="Genomic_DNA"/>
</dbReference>
<protein>
    <recommendedName>
        <fullName evidence="4">Integral membrane protein</fullName>
    </recommendedName>
</protein>
<comment type="caution">
    <text evidence="2">The sequence shown here is derived from an EMBL/GenBank/DDBJ whole genome shotgun (WGS) entry which is preliminary data.</text>
</comment>
<keyword evidence="1" id="KW-0472">Membrane</keyword>
<sequence length="140" mass="15029">MGGYRGASGAGRVLVVVYAVLALAATGRSAVQLLSHFEVAPLAYSLSAVAAVVYIVATVALVRRGRRSHLVAWTAIVFEFVGVLVVGGLSLVHHELFPADTVWSRFGSGYFYIPLVLPIFGIAWLESQRAQARIADARHH</sequence>
<dbReference type="AlphaFoldDB" id="A0A7J5BV32"/>
<feature type="transmembrane region" description="Helical" evidence="1">
    <location>
        <begin position="109"/>
        <end position="125"/>
    </location>
</feature>
<gene>
    <name evidence="2" type="ORF">F8O01_08605</name>
</gene>
<proteinExistence type="predicted"/>
<dbReference type="OrthoDB" id="25997at2"/>
<evidence type="ECO:0000313" key="3">
    <source>
        <dbReference type="Proteomes" id="UP000467240"/>
    </source>
</evidence>
<feature type="transmembrane region" description="Helical" evidence="1">
    <location>
        <begin position="39"/>
        <end position="63"/>
    </location>
</feature>
<accession>A0A7J5BV32</accession>